<evidence type="ECO:0000256" key="2">
    <source>
        <dbReference type="ARBA" id="ARBA00022741"/>
    </source>
</evidence>
<evidence type="ECO:0000259" key="12">
    <source>
        <dbReference type="PROSITE" id="PS51192"/>
    </source>
</evidence>
<dbReference type="GO" id="GO:0016787">
    <property type="term" value="F:hydrolase activity"/>
    <property type="evidence" value="ECO:0007669"/>
    <property type="project" value="UniProtKB-KW"/>
</dbReference>
<evidence type="ECO:0000259" key="14">
    <source>
        <dbReference type="PROSITE" id="PS51195"/>
    </source>
</evidence>
<evidence type="ECO:0000256" key="5">
    <source>
        <dbReference type="ARBA" id="ARBA00022840"/>
    </source>
</evidence>
<evidence type="ECO:0000256" key="10">
    <source>
        <dbReference type="RuleBase" id="RU000492"/>
    </source>
</evidence>
<dbReference type="Gene3D" id="3.40.50.300">
    <property type="entry name" value="P-loop containing nucleotide triphosphate hydrolases"/>
    <property type="match status" value="2"/>
</dbReference>
<gene>
    <name evidence="15" type="ORF">NSCI0253_LOCUS23802</name>
</gene>
<feature type="domain" description="DEAD-box RNA helicase Q" evidence="14">
    <location>
        <begin position="114"/>
        <end position="142"/>
    </location>
</feature>
<dbReference type="InterPro" id="IPR044742">
    <property type="entry name" value="DEAD/DEAH_RhlB"/>
</dbReference>
<evidence type="ECO:0000256" key="9">
    <source>
        <dbReference type="PROSITE-ProRule" id="PRU00552"/>
    </source>
</evidence>
<dbReference type="InterPro" id="IPR014001">
    <property type="entry name" value="Helicase_ATP-bd"/>
</dbReference>
<dbReference type="GO" id="GO:0003723">
    <property type="term" value="F:RNA binding"/>
    <property type="evidence" value="ECO:0007669"/>
    <property type="project" value="UniProtKB-KW"/>
</dbReference>
<dbReference type="PROSITE" id="PS51195">
    <property type="entry name" value="Q_MOTIF"/>
    <property type="match status" value="1"/>
</dbReference>
<dbReference type="GO" id="GO:0005524">
    <property type="term" value="F:ATP binding"/>
    <property type="evidence" value="ECO:0007669"/>
    <property type="project" value="UniProtKB-KW"/>
</dbReference>
<dbReference type="SMART" id="SM00487">
    <property type="entry name" value="DEXDc"/>
    <property type="match status" value="1"/>
</dbReference>
<organism evidence="15">
    <name type="scientific">Noctiluca scintillans</name>
    <name type="common">Sea sparkle</name>
    <name type="synonym">Red tide dinoflagellate</name>
    <dbReference type="NCBI Taxonomy" id="2966"/>
    <lineage>
        <taxon>Eukaryota</taxon>
        <taxon>Sar</taxon>
        <taxon>Alveolata</taxon>
        <taxon>Dinophyceae</taxon>
        <taxon>Noctilucales</taxon>
        <taxon>Noctilucaceae</taxon>
        <taxon>Noctiluca</taxon>
    </lineage>
</organism>
<dbReference type="PROSITE" id="PS51194">
    <property type="entry name" value="HELICASE_CTER"/>
    <property type="match status" value="1"/>
</dbReference>
<feature type="domain" description="Helicase C-terminal" evidence="13">
    <location>
        <begin position="325"/>
        <end position="487"/>
    </location>
</feature>
<dbReference type="CDD" id="cd18787">
    <property type="entry name" value="SF2_C_DEAD"/>
    <property type="match status" value="1"/>
</dbReference>
<dbReference type="SMART" id="SM00490">
    <property type="entry name" value="HELICc"/>
    <property type="match status" value="1"/>
</dbReference>
<evidence type="ECO:0000256" key="6">
    <source>
        <dbReference type="ARBA" id="ARBA00022884"/>
    </source>
</evidence>
<name>A0A7S1F7C8_NOCSC</name>
<dbReference type="InterPro" id="IPR000629">
    <property type="entry name" value="RNA-helicase_DEAD-box_CS"/>
</dbReference>
<keyword evidence="2 10" id="KW-0547">Nucleotide-binding</keyword>
<feature type="domain" description="Helicase ATP-binding" evidence="12">
    <location>
        <begin position="145"/>
        <end position="314"/>
    </location>
</feature>
<feature type="compositionally biased region" description="Basic and acidic residues" evidence="11">
    <location>
        <begin position="49"/>
        <end position="68"/>
    </location>
</feature>
<evidence type="ECO:0000256" key="7">
    <source>
        <dbReference type="ARBA" id="ARBA00024355"/>
    </source>
</evidence>
<feature type="compositionally biased region" description="Polar residues" evidence="11">
    <location>
        <begin position="529"/>
        <end position="540"/>
    </location>
</feature>
<evidence type="ECO:0000259" key="13">
    <source>
        <dbReference type="PROSITE" id="PS51194"/>
    </source>
</evidence>
<dbReference type="EC" id="3.6.4.13" evidence="1"/>
<dbReference type="InterPro" id="IPR014014">
    <property type="entry name" value="RNA_helicase_DEAD_Q_motif"/>
</dbReference>
<dbReference type="InterPro" id="IPR001650">
    <property type="entry name" value="Helicase_C-like"/>
</dbReference>
<dbReference type="InterPro" id="IPR050079">
    <property type="entry name" value="DEAD_box_RNA_helicase"/>
</dbReference>
<dbReference type="PROSITE" id="PS51192">
    <property type="entry name" value="HELICASE_ATP_BIND_1"/>
    <property type="match status" value="1"/>
</dbReference>
<feature type="compositionally biased region" description="Basic residues" evidence="11">
    <location>
        <begin position="512"/>
        <end position="528"/>
    </location>
</feature>
<reference evidence="15" key="1">
    <citation type="submission" date="2021-01" db="EMBL/GenBank/DDBJ databases">
        <authorList>
            <person name="Corre E."/>
            <person name="Pelletier E."/>
            <person name="Niang G."/>
            <person name="Scheremetjew M."/>
            <person name="Finn R."/>
            <person name="Kale V."/>
            <person name="Holt S."/>
            <person name="Cochrane G."/>
            <person name="Meng A."/>
            <person name="Brown T."/>
            <person name="Cohen L."/>
        </authorList>
    </citation>
    <scope>NUCLEOTIDE SEQUENCE</scope>
</reference>
<evidence type="ECO:0000256" key="11">
    <source>
        <dbReference type="SAM" id="MobiDB-lite"/>
    </source>
</evidence>
<evidence type="ECO:0000256" key="8">
    <source>
        <dbReference type="ARBA" id="ARBA00047984"/>
    </source>
</evidence>
<dbReference type="AlphaFoldDB" id="A0A7S1F7C8"/>
<comment type="catalytic activity">
    <reaction evidence="8">
        <text>ATP + H2O = ADP + phosphate + H(+)</text>
        <dbReference type="Rhea" id="RHEA:13065"/>
        <dbReference type="ChEBI" id="CHEBI:15377"/>
        <dbReference type="ChEBI" id="CHEBI:15378"/>
        <dbReference type="ChEBI" id="CHEBI:30616"/>
        <dbReference type="ChEBI" id="CHEBI:43474"/>
        <dbReference type="ChEBI" id="CHEBI:456216"/>
        <dbReference type="EC" id="3.6.4.13"/>
    </reaction>
</comment>
<proteinExistence type="inferred from homology"/>
<feature type="region of interest" description="Disordered" evidence="11">
    <location>
        <begin position="503"/>
        <end position="540"/>
    </location>
</feature>
<dbReference type="Pfam" id="PF00271">
    <property type="entry name" value="Helicase_C"/>
    <property type="match status" value="1"/>
</dbReference>
<dbReference type="GO" id="GO:0005829">
    <property type="term" value="C:cytosol"/>
    <property type="evidence" value="ECO:0007669"/>
    <property type="project" value="TreeGrafter"/>
</dbReference>
<dbReference type="PROSITE" id="PS00039">
    <property type="entry name" value="DEAD_ATP_HELICASE"/>
    <property type="match status" value="1"/>
</dbReference>
<dbReference type="SUPFAM" id="SSF52540">
    <property type="entry name" value="P-loop containing nucleoside triphosphate hydrolases"/>
    <property type="match status" value="1"/>
</dbReference>
<protein>
    <recommendedName>
        <fullName evidence="1">RNA helicase</fullName>
        <ecNumber evidence="1">3.6.4.13</ecNumber>
    </recommendedName>
</protein>
<dbReference type="GO" id="GO:0003724">
    <property type="term" value="F:RNA helicase activity"/>
    <property type="evidence" value="ECO:0007669"/>
    <property type="project" value="UniProtKB-EC"/>
</dbReference>
<dbReference type="CDD" id="cd00268">
    <property type="entry name" value="DEADc"/>
    <property type="match status" value="1"/>
</dbReference>
<comment type="similarity">
    <text evidence="7">Belongs to the DEAD box helicase family. DDX52/ROK1 subfamily.</text>
</comment>
<dbReference type="Pfam" id="PF00270">
    <property type="entry name" value="DEAD"/>
    <property type="match status" value="1"/>
</dbReference>
<dbReference type="PANTHER" id="PTHR47959:SF15">
    <property type="entry name" value="RNA HELICASE"/>
    <property type="match status" value="1"/>
</dbReference>
<dbReference type="PANTHER" id="PTHR47959">
    <property type="entry name" value="ATP-DEPENDENT RNA HELICASE RHLE-RELATED"/>
    <property type="match status" value="1"/>
</dbReference>
<keyword evidence="5 10" id="KW-0067">ATP-binding</keyword>
<feature type="compositionally biased region" description="Basic and acidic residues" evidence="11">
    <location>
        <begin position="27"/>
        <end position="41"/>
    </location>
</feature>
<dbReference type="EMBL" id="HBFQ01033780">
    <property type="protein sequence ID" value="CAD8849452.1"/>
    <property type="molecule type" value="Transcribed_RNA"/>
</dbReference>
<keyword evidence="6" id="KW-0694">RNA-binding</keyword>
<keyword evidence="3 10" id="KW-0378">Hydrolase</keyword>
<evidence type="ECO:0000256" key="1">
    <source>
        <dbReference type="ARBA" id="ARBA00012552"/>
    </source>
</evidence>
<feature type="short sequence motif" description="Q motif" evidence="9">
    <location>
        <begin position="114"/>
        <end position="142"/>
    </location>
</feature>
<evidence type="ECO:0000256" key="4">
    <source>
        <dbReference type="ARBA" id="ARBA00022806"/>
    </source>
</evidence>
<accession>A0A7S1F7C8</accession>
<dbReference type="InterPro" id="IPR027417">
    <property type="entry name" value="P-loop_NTPase"/>
</dbReference>
<keyword evidence="4 10" id="KW-0347">Helicase</keyword>
<dbReference type="InterPro" id="IPR011545">
    <property type="entry name" value="DEAD/DEAH_box_helicase_dom"/>
</dbReference>
<sequence length="540" mass="60751">MDFFDVLRKGCTFGPTSSKSVHFRQATKKDVTEKSTGRPRLDFFGQVPKIKETKQDDFEKDLQKDSSQRPKKKRKTEAGTQDVTTPVRKEDYGALRKKYRIHTSADAPDLMVTFDKMEEGMPPWLVAALRGLGFSQPTAIQMQCIPAVLAGNNLLASAPTGSGKTIAFLAPLVARLGKPAKLFARVLVVDPTRELAKQTLDEFVRLTHRTRRKWCGNMLDRVTSERAKTMAVDVAITTPSRLLMLLKNKWVTLEATRHLVLDEADKLLDLGFAPQVDEILSFLPGDVQTLLFSATLPQGVCELAKSILASPLRITIGEVNAAAPDVKQRLLFITRDDMKLSSFRQLVQNGEVKPPTLIFVQSKERAKQLFSELVYDGICVDVIHADRTRTERDNVITAFRAGKIWMLICTDLMARGVDFKDVETVINFDFPQSASTYIHRIGRTGRAGRAGVAITMFTIEDFESLRSIVNVMRQSGCEVPEWTLRLRTKSKRLKRIAEYRPPVRKPIASRAKPLKKKPRLRQRTRKNNQRLQAGTLGSST</sequence>
<evidence type="ECO:0000313" key="15">
    <source>
        <dbReference type="EMBL" id="CAD8849452.1"/>
    </source>
</evidence>
<evidence type="ECO:0000256" key="3">
    <source>
        <dbReference type="ARBA" id="ARBA00022801"/>
    </source>
</evidence>
<feature type="region of interest" description="Disordered" evidence="11">
    <location>
        <begin position="27"/>
        <end position="87"/>
    </location>
</feature>